<keyword evidence="2" id="KW-1185">Reference proteome</keyword>
<gene>
    <name evidence="1" type="ORF">O1611_g7229</name>
</gene>
<dbReference type="Proteomes" id="UP001153332">
    <property type="component" value="Unassembled WGS sequence"/>
</dbReference>
<reference evidence="1" key="1">
    <citation type="submission" date="2022-12" db="EMBL/GenBank/DDBJ databases">
        <title>Genome Sequence of Lasiodiplodia mahajangana.</title>
        <authorList>
            <person name="Buettner E."/>
        </authorList>
    </citation>
    <scope>NUCLEOTIDE SEQUENCE</scope>
    <source>
        <strain evidence="1">VT137</strain>
    </source>
</reference>
<dbReference type="EMBL" id="JAPUUL010001869">
    <property type="protein sequence ID" value="KAJ8126409.1"/>
    <property type="molecule type" value="Genomic_DNA"/>
</dbReference>
<sequence>MANRDESELVFIERSQIRGSSEWGSSSVKETEKKEKVSLGSAFLLMLILLGVGAIGGIGHLFYYRSLDGHTLSSKSISQEWNLRIGTIFAFIVKTSWTVAVITAQTQQAWRTMSQKPLGLKTVDAMLMAPSDFSAFRRGSMLVKAKTATLLALIAWVIPISAIFTPATLTVVSNDMASRTVVRELVPDIDFDTTEKFASLGTCTPDLCGLTNTEDYSATQFRSPNAQTIVQVVLSTASGRIQPMIPRYTNSTYATSFFGPVFQCLAANSSTIAKIDEIDQLTAPSNDSFRYTGTPYVSYYAFVPGNAPNGSLVAVDFAKLPTGWSEIDNATVPTSTELWIKSGEYGNEDHHVCAFYNSTFDVQFSFSSGTQSTTIRNVSTLARQPYVVAISNSDTAGHRMLSYQAIFTALATQLIGRFDSDPLNTQLFQTPVVGAREFDYYFHTNFGAGEQPFEANLTIPQVIEQLSQNITLSMFSSNAHTGNGTAAEITVYNGENIYAFDQTSLILTYVVTFVAATACVGVGILAVTKNKGTRTTTFSALVFAAQQGFMSNHHR</sequence>
<accession>A0ACC2JG04</accession>
<evidence type="ECO:0000313" key="2">
    <source>
        <dbReference type="Proteomes" id="UP001153332"/>
    </source>
</evidence>
<comment type="caution">
    <text evidence="1">The sequence shown here is derived from an EMBL/GenBank/DDBJ whole genome shotgun (WGS) entry which is preliminary data.</text>
</comment>
<proteinExistence type="predicted"/>
<evidence type="ECO:0000313" key="1">
    <source>
        <dbReference type="EMBL" id="KAJ8126409.1"/>
    </source>
</evidence>
<name>A0ACC2JG04_9PEZI</name>
<protein>
    <submittedName>
        <fullName evidence="1">Uncharacterized protein</fullName>
    </submittedName>
</protein>
<organism evidence="1 2">
    <name type="scientific">Lasiodiplodia mahajangana</name>
    <dbReference type="NCBI Taxonomy" id="1108764"/>
    <lineage>
        <taxon>Eukaryota</taxon>
        <taxon>Fungi</taxon>
        <taxon>Dikarya</taxon>
        <taxon>Ascomycota</taxon>
        <taxon>Pezizomycotina</taxon>
        <taxon>Dothideomycetes</taxon>
        <taxon>Dothideomycetes incertae sedis</taxon>
        <taxon>Botryosphaeriales</taxon>
        <taxon>Botryosphaeriaceae</taxon>
        <taxon>Lasiodiplodia</taxon>
    </lineage>
</organism>